<dbReference type="InterPro" id="IPR013083">
    <property type="entry name" value="Znf_RING/FYVE/PHD"/>
</dbReference>
<keyword evidence="1" id="KW-0175">Coiled coil</keyword>
<feature type="compositionally biased region" description="Low complexity" evidence="2">
    <location>
        <begin position="47"/>
        <end position="66"/>
    </location>
</feature>
<feature type="domain" description="FP protein C-terminal" evidence="3">
    <location>
        <begin position="244"/>
        <end position="290"/>
    </location>
</feature>
<evidence type="ECO:0000259" key="3">
    <source>
        <dbReference type="Pfam" id="PF25298"/>
    </source>
</evidence>
<dbReference type="PaxDb" id="121845-A0A1S4ERI1"/>
<dbReference type="RefSeq" id="XP_017304657.1">
    <property type="nucleotide sequence ID" value="XM_017449168.1"/>
</dbReference>
<dbReference type="Pfam" id="PF25298">
    <property type="entry name" value="Baculo_FP_2nd"/>
    <property type="match status" value="1"/>
</dbReference>
<proteinExistence type="predicted"/>
<name>A0A1S4ERI1_DIACI</name>
<organism evidence="4 5">
    <name type="scientific">Diaphorina citri</name>
    <name type="common">Asian citrus psyllid</name>
    <dbReference type="NCBI Taxonomy" id="121845"/>
    <lineage>
        <taxon>Eukaryota</taxon>
        <taxon>Metazoa</taxon>
        <taxon>Ecdysozoa</taxon>
        <taxon>Arthropoda</taxon>
        <taxon>Hexapoda</taxon>
        <taxon>Insecta</taxon>
        <taxon>Pterygota</taxon>
        <taxon>Neoptera</taxon>
        <taxon>Paraneoptera</taxon>
        <taxon>Hemiptera</taxon>
        <taxon>Sternorrhyncha</taxon>
        <taxon>Psylloidea</taxon>
        <taxon>Psyllidae</taxon>
        <taxon>Diaphorininae</taxon>
        <taxon>Diaphorina</taxon>
    </lineage>
</organism>
<dbReference type="InterPro" id="IPR011011">
    <property type="entry name" value="Znf_FYVE_PHD"/>
</dbReference>
<feature type="coiled-coil region" evidence="1">
    <location>
        <begin position="94"/>
        <end position="142"/>
    </location>
</feature>
<dbReference type="STRING" id="121845.A0A1S4ERI1"/>
<dbReference type="Gene3D" id="3.30.40.10">
    <property type="entry name" value="Zinc/RING finger domain, C3HC4 (zinc finger)"/>
    <property type="match status" value="1"/>
</dbReference>
<evidence type="ECO:0000313" key="4">
    <source>
        <dbReference type="Proteomes" id="UP000079169"/>
    </source>
</evidence>
<evidence type="ECO:0000256" key="2">
    <source>
        <dbReference type="SAM" id="MobiDB-lite"/>
    </source>
</evidence>
<gene>
    <name evidence="5" type="primary">LOC108254174</name>
</gene>
<protein>
    <submittedName>
        <fullName evidence="5">Uncharacterized protein LOC108254174</fullName>
    </submittedName>
</protein>
<feature type="region of interest" description="Disordered" evidence="2">
    <location>
        <begin position="46"/>
        <end position="78"/>
    </location>
</feature>
<dbReference type="GeneID" id="108254174"/>
<dbReference type="AlphaFoldDB" id="A0A1S4ERI1"/>
<accession>A0A1S4ERI1</accession>
<dbReference type="InterPro" id="IPR057251">
    <property type="entry name" value="FP_C"/>
</dbReference>
<dbReference type="SUPFAM" id="SSF57903">
    <property type="entry name" value="FYVE/PHD zinc finger"/>
    <property type="match status" value="1"/>
</dbReference>
<reference evidence="5" key="1">
    <citation type="submission" date="2025-08" db="UniProtKB">
        <authorList>
            <consortium name="RefSeq"/>
        </authorList>
    </citation>
    <scope>IDENTIFICATION</scope>
</reference>
<evidence type="ECO:0000256" key="1">
    <source>
        <dbReference type="SAM" id="Coils"/>
    </source>
</evidence>
<dbReference type="KEGG" id="dci:108254174"/>
<keyword evidence="4" id="KW-1185">Reference proteome</keyword>
<evidence type="ECO:0000313" key="5">
    <source>
        <dbReference type="RefSeq" id="XP_017304657.1"/>
    </source>
</evidence>
<dbReference type="Proteomes" id="UP000079169">
    <property type="component" value="Unplaced"/>
</dbReference>
<sequence length="301" mass="34731">MDCITCTACNKPYHYFCTSLTEKAFNSMKPSTKAVFKCASCKMGTRTGASTTNSPNPTTAPATGSNHNPPTSHPSNYDKEYLDEKFKTLTAFITSNKEEVIRVLEEKVRTLEEKLKDRDNKILDLEEKMNHLENRSRICNIELRNFPETKGEDCIAIAHQIGETIGIPDIVPGDIQVAHRVNTKNKNTTKRSIIVHLRSRYMRNIWLTKYKEFKRSLGEKKNLNAKHVNQHLPASDLFIHEHVTVTTKLLLAEIKTFAKEKNIRFVWIKDGYILLKKNEQDKQVVKIQTKREFESFKNNFQ</sequence>